<protein>
    <submittedName>
        <fullName evidence="1">Uncharacterized protein</fullName>
    </submittedName>
</protein>
<comment type="caution">
    <text evidence="1">The sequence shown here is derived from an EMBL/GenBank/DDBJ whole genome shotgun (WGS) entry which is preliminary data.</text>
</comment>
<sequence>MNGRDGNDSLIGSPGNDQLNGRNGKDILIGLAGNDILNSGKNRDILIGVNPAFLNPGHSEIDILNGGNGSDTFVLGSIDQVYYDNGNPNTQGLGDYALIKDFEKVDTIQLKAASNDYVLNNTFTIGYNAGTAIFLKDNVNELIGFVEGVTNLNLRGCFKSRSELKIMPVA</sequence>
<dbReference type="InterPro" id="IPR011049">
    <property type="entry name" value="Serralysin-like_metalloprot_C"/>
</dbReference>
<name>A0ABR8E0M3_9NOSO</name>
<dbReference type="InterPro" id="IPR001343">
    <property type="entry name" value="Hemolysn_Ca-bd"/>
</dbReference>
<gene>
    <name evidence="1" type="ORF">H6G97_39725</name>
</gene>
<dbReference type="Proteomes" id="UP000623440">
    <property type="component" value="Unassembled WGS sequence"/>
</dbReference>
<dbReference type="SUPFAM" id="SSF51120">
    <property type="entry name" value="beta-Roll"/>
    <property type="match status" value="1"/>
</dbReference>
<dbReference type="Gene3D" id="2.150.10.10">
    <property type="entry name" value="Serralysin-like metalloprotease, C-terminal"/>
    <property type="match status" value="1"/>
</dbReference>
<reference evidence="1 2" key="1">
    <citation type="journal article" date="2020" name="ISME J.">
        <title>Comparative genomics reveals insights into cyanobacterial evolution and habitat adaptation.</title>
        <authorList>
            <person name="Chen M.Y."/>
            <person name="Teng W.K."/>
            <person name="Zhao L."/>
            <person name="Hu C.X."/>
            <person name="Zhou Y.K."/>
            <person name="Han B.P."/>
            <person name="Song L.R."/>
            <person name="Shu W.S."/>
        </authorList>
    </citation>
    <scope>NUCLEOTIDE SEQUENCE [LARGE SCALE GENOMIC DNA]</scope>
    <source>
        <strain evidence="1 2">FACHB-838</strain>
    </source>
</reference>
<proteinExistence type="predicted"/>
<dbReference type="EMBL" id="JACJSI010000248">
    <property type="protein sequence ID" value="MBD2535216.1"/>
    <property type="molecule type" value="Genomic_DNA"/>
</dbReference>
<dbReference type="PRINTS" id="PR00313">
    <property type="entry name" value="CABNDNGRPT"/>
</dbReference>
<evidence type="ECO:0000313" key="2">
    <source>
        <dbReference type="Proteomes" id="UP000623440"/>
    </source>
</evidence>
<dbReference type="Pfam" id="PF00353">
    <property type="entry name" value="HemolysinCabind"/>
    <property type="match status" value="2"/>
</dbReference>
<accession>A0ABR8E0M3</accession>
<evidence type="ECO:0000313" key="1">
    <source>
        <dbReference type="EMBL" id="MBD2535216.1"/>
    </source>
</evidence>
<keyword evidence="2" id="KW-1185">Reference proteome</keyword>
<organism evidence="1 2">
    <name type="scientific">Nostoc flagelliforme FACHB-838</name>
    <dbReference type="NCBI Taxonomy" id="2692904"/>
    <lineage>
        <taxon>Bacteria</taxon>
        <taxon>Bacillati</taxon>
        <taxon>Cyanobacteriota</taxon>
        <taxon>Cyanophyceae</taxon>
        <taxon>Nostocales</taxon>
        <taxon>Nostocaceae</taxon>
        <taxon>Nostoc</taxon>
    </lineage>
</organism>